<evidence type="ECO:0000256" key="1">
    <source>
        <dbReference type="SAM" id="MobiDB-lite"/>
    </source>
</evidence>
<keyword evidence="2" id="KW-0472">Membrane</keyword>
<keyword evidence="2" id="KW-0812">Transmembrane</keyword>
<accession>A0A511HCZ8</accession>
<gene>
    <name evidence="3" type="ORF">MVI01_31390</name>
</gene>
<feature type="region of interest" description="Disordered" evidence="1">
    <location>
        <begin position="35"/>
        <end position="93"/>
    </location>
</feature>
<keyword evidence="2" id="KW-1133">Transmembrane helix</keyword>
<protein>
    <submittedName>
        <fullName evidence="3">Uncharacterized protein</fullName>
    </submittedName>
</protein>
<dbReference type="Proteomes" id="UP000321224">
    <property type="component" value="Unassembled WGS sequence"/>
</dbReference>
<proteinExistence type="predicted"/>
<sequence length="116" mass="12459">MVSSGAKAYVITSGTVVGKMALTLLSYSARVMRRTRVAEASSTSGGVPPGGFLSEEHDAADSSKAAETEKRKSRIRKAPSDQPPPDWPPLKCWLADDSNRFTNTVRHDSRAALQSP</sequence>
<comment type="caution">
    <text evidence="3">The sequence shown here is derived from an EMBL/GenBank/DDBJ whole genome shotgun (WGS) entry which is preliminary data.</text>
</comment>
<evidence type="ECO:0000313" key="3">
    <source>
        <dbReference type="EMBL" id="GEL71355.1"/>
    </source>
</evidence>
<reference evidence="3 4" key="1">
    <citation type="submission" date="2019-07" db="EMBL/GenBank/DDBJ databases">
        <title>Whole genome shotgun sequence of Myxococcus virescens NBRC 100334.</title>
        <authorList>
            <person name="Hosoyama A."/>
            <person name="Uohara A."/>
            <person name="Ohji S."/>
            <person name="Ichikawa N."/>
        </authorList>
    </citation>
    <scope>NUCLEOTIDE SEQUENCE [LARGE SCALE GENOMIC DNA]</scope>
    <source>
        <strain evidence="3 4">NBRC 100334</strain>
    </source>
</reference>
<dbReference type="EMBL" id="BJVY01000015">
    <property type="protein sequence ID" value="GEL71355.1"/>
    <property type="molecule type" value="Genomic_DNA"/>
</dbReference>
<feature type="compositionally biased region" description="Basic and acidic residues" evidence="1">
    <location>
        <begin position="54"/>
        <end position="70"/>
    </location>
</feature>
<name>A0A511HCZ8_9BACT</name>
<organism evidence="3 4">
    <name type="scientific">Myxococcus virescens</name>
    <dbReference type="NCBI Taxonomy" id="83456"/>
    <lineage>
        <taxon>Bacteria</taxon>
        <taxon>Pseudomonadati</taxon>
        <taxon>Myxococcota</taxon>
        <taxon>Myxococcia</taxon>
        <taxon>Myxococcales</taxon>
        <taxon>Cystobacterineae</taxon>
        <taxon>Myxococcaceae</taxon>
        <taxon>Myxococcus</taxon>
    </lineage>
</organism>
<dbReference type="AlphaFoldDB" id="A0A511HCZ8"/>
<evidence type="ECO:0000256" key="2">
    <source>
        <dbReference type="SAM" id="Phobius"/>
    </source>
</evidence>
<feature type="transmembrane region" description="Helical" evidence="2">
    <location>
        <begin position="6"/>
        <end position="27"/>
    </location>
</feature>
<evidence type="ECO:0000313" key="4">
    <source>
        <dbReference type="Proteomes" id="UP000321224"/>
    </source>
</evidence>